<dbReference type="SUPFAM" id="SSF51445">
    <property type="entry name" value="(Trans)glycosidases"/>
    <property type="match status" value="1"/>
</dbReference>
<organism evidence="3 4">
    <name type="scientific">Candidatus Desantisbacteria bacterium CG_4_10_14_0_8_um_filter_48_22</name>
    <dbReference type="NCBI Taxonomy" id="1974543"/>
    <lineage>
        <taxon>Bacteria</taxon>
        <taxon>Candidatus Desantisiibacteriota</taxon>
    </lineage>
</organism>
<name>A0A2M7SDE4_9BACT</name>
<dbReference type="PANTHER" id="PTHR12631:SF10">
    <property type="entry name" value="BETA-XYLOSIDASE-LIKE PROTEIN-RELATED"/>
    <property type="match status" value="1"/>
</dbReference>
<protein>
    <recommendedName>
        <fullName evidence="2">Carbohydrate-binding domain-containing protein</fullName>
    </recommendedName>
</protein>
<dbReference type="GO" id="GO:0004553">
    <property type="term" value="F:hydrolase activity, hydrolyzing O-glycosyl compounds"/>
    <property type="evidence" value="ECO:0007669"/>
    <property type="project" value="InterPro"/>
</dbReference>
<dbReference type="Gene3D" id="2.60.120.200">
    <property type="match status" value="1"/>
</dbReference>
<dbReference type="InterPro" id="IPR051923">
    <property type="entry name" value="Glycosyl_Hydrolase_39"/>
</dbReference>
<dbReference type="PANTHER" id="PTHR12631">
    <property type="entry name" value="ALPHA-L-IDURONIDASE"/>
    <property type="match status" value="1"/>
</dbReference>
<dbReference type="SUPFAM" id="SSF49344">
    <property type="entry name" value="CBD9-like"/>
    <property type="match status" value="1"/>
</dbReference>
<dbReference type="InterPro" id="IPR013320">
    <property type="entry name" value="ConA-like_dom_sf"/>
</dbReference>
<feature type="region of interest" description="Disordered" evidence="1">
    <location>
        <begin position="126"/>
        <end position="148"/>
    </location>
</feature>
<accession>A0A2M7SDE4</accession>
<evidence type="ECO:0000256" key="1">
    <source>
        <dbReference type="SAM" id="MobiDB-lite"/>
    </source>
</evidence>
<gene>
    <name evidence="3" type="ORF">COY52_04420</name>
</gene>
<dbReference type="Pfam" id="PF06452">
    <property type="entry name" value="CBM9_1"/>
    <property type="match status" value="1"/>
</dbReference>
<evidence type="ECO:0000313" key="4">
    <source>
        <dbReference type="Proteomes" id="UP000229307"/>
    </source>
</evidence>
<dbReference type="SUPFAM" id="SSF49899">
    <property type="entry name" value="Concanavalin A-like lectins/glucanases"/>
    <property type="match status" value="1"/>
</dbReference>
<feature type="domain" description="Carbohydrate-binding" evidence="2">
    <location>
        <begin position="1308"/>
        <end position="1509"/>
    </location>
</feature>
<evidence type="ECO:0000259" key="2">
    <source>
        <dbReference type="Pfam" id="PF06452"/>
    </source>
</evidence>
<dbReference type="GO" id="GO:0030246">
    <property type="term" value="F:carbohydrate binding"/>
    <property type="evidence" value="ECO:0007669"/>
    <property type="project" value="InterPro"/>
</dbReference>
<reference evidence="4" key="1">
    <citation type="submission" date="2017-09" db="EMBL/GenBank/DDBJ databases">
        <title>Depth-based differentiation of microbial function through sediment-hosted aquifers and enrichment of novel symbionts in the deep terrestrial subsurface.</title>
        <authorList>
            <person name="Probst A.J."/>
            <person name="Ladd B."/>
            <person name="Jarett J.K."/>
            <person name="Geller-Mcgrath D.E."/>
            <person name="Sieber C.M.K."/>
            <person name="Emerson J.B."/>
            <person name="Anantharaman K."/>
            <person name="Thomas B.C."/>
            <person name="Malmstrom R."/>
            <person name="Stieglmeier M."/>
            <person name="Klingl A."/>
            <person name="Woyke T."/>
            <person name="Ryan C.M."/>
            <person name="Banfield J.F."/>
        </authorList>
    </citation>
    <scope>NUCLEOTIDE SEQUENCE [LARGE SCALE GENOMIC DNA]</scope>
</reference>
<dbReference type="Gene3D" id="2.60.120.260">
    <property type="entry name" value="Galactose-binding domain-like"/>
    <property type="match status" value="2"/>
</dbReference>
<dbReference type="Pfam" id="PF13385">
    <property type="entry name" value="Laminin_G_3"/>
    <property type="match status" value="1"/>
</dbReference>
<dbReference type="EMBL" id="PFMR01000112">
    <property type="protein sequence ID" value="PIZ17490.1"/>
    <property type="molecule type" value="Genomic_DNA"/>
</dbReference>
<evidence type="ECO:0000313" key="3">
    <source>
        <dbReference type="EMBL" id="PIZ17490.1"/>
    </source>
</evidence>
<dbReference type="Proteomes" id="UP000229307">
    <property type="component" value="Unassembled WGS sequence"/>
</dbReference>
<feature type="region of interest" description="Disordered" evidence="1">
    <location>
        <begin position="314"/>
        <end position="338"/>
    </location>
</feature>
<dbReference type="Gene3D" id="2.60.40.1190">
    <property type="match status" value="1"/>
</dbReference>
<sequence>MIRKWSGESRNYGIYLNVDNGVLSWSASYIESSLAFNDLSSGFNPWDDSWHHIAVTFDGAGPNVVFYIDGVEVSSSDPGFAEMKTNNEALAIGDHFPGMIDEVKIYNRPLSAEEIDKYYSETSKKLGEAPKEKKKESQAKKAVKGKKEPGPKGLVGYYGFEPADPEEWVPGAAAGITTDKKEIISGKSSMKGNSMEGTSDWNEFFHTDAAKLPLEGGGTYTVYFKYKILEKGDGARSYFLARSIIGGAPGPADKGWTDINEEAGEEGVKLITFALDEFPDYYLIIGIFKQSSIVIDDFAVFEGEPDEGTIEKVIRDESKNREKEQKAPVKKEEVKAPAKPKEEPMKVIANYGFEANEKDSDWDIREWGTFSSDKNEIISGKASLKGDGRNDSDDWHEFFHTSPDALLLQGGKEYTISFNYKVLAKSEDAYFYFLARSNTAGVGPSDRGWTQWTDGPGSIGSKTITITLDDFEDYNLIVGIFRGGAITIDDFKVSTGSGPAEAAQKAKAAASKTPLESLIFIARTNNRYNIFKPGEEINLDVSFMTSDDILNFQDLNAFQEEHMANGDSWGKYEKDPDGSGQVVKVTYLVKEPAQDWVDWMWNPTTPVDWSNFGKLEFEIYPLQNADYLTAKFVDQKKILLERSVGSLKPNQWQSISLPLKGDRSNMVQIKFYVPCYAVPVDKEVSFYMKNMRLTEPVEAAAGKDALKGRKMALNTDILDFFGRKVKEDSKQFVFGEGKAGSNFKLKMDNPGFYWINLSLKIDNQEIKKRMGMAVIAPNKGAALDYNSPFGVNFMSDYTLGNLAGIKWDRRGMGWKWAEQQPGKFVWDGYDAMTVESYKNGINIMPVLSTPPDWERKMPKGYKPISTGVHAGWGDFPPKDLDKWGKYVFETVSRYKGKIKAWEIWNEPWPNCLFFNGGSVQDYTDLLKVAYEQAHKADPACIVIGLGGTEYNHMTQVFKAGGFPYMDVASIHHYQPGPNPPESAGYIDAIRKAREVMRKFGDGKEKDLWMTEMGWPTNITAPEFADNWVGISEELQGKYLPRTYILGLAEGLKKHFWFMFSNGGSDPKNFEHNQGLLFNDFTPKPSFAAYCNLTRELESLDYKGKLDLGGSIYCYLFEKSSRSCFVLWSLSEGAEMVISALPDSVKIVDIMGGPVKPETKDGKTRIPLSDAVMYLSSDKGNSAEIKAILEKAKIAGVSPVKINAQKTKRLDANRMLVSIEAANNLNREIKGELKISLPKGYEATPPNLGFGPLRPANPATLGFIVENISAPEASANIHFVIDAGEAGVMKGSQVIDLPIIKIAKTPMKIDASLDEWKDFQKIALNMPAQCSNPDKDPKDFSSVCYVTWDKDNLYFAADVTDDFVSCNDAATADFQHCDYYRLYLDLGKNASGSTFDGDDFEFVFTPTGPGNKPMLKEVSQAFGGPGHPGLDLSKIKIASKIVAAGLALPNANGWVIEAAIPWAQLSFKPKAGQVIGIKFITGDTDEKGEREDEYVYGDMTGAYWQDPTRFLDIYFAP</sequence>
<dbReference type="GO" id="GO:0016052">
    <property type="term" value="P:carbohydrate catabolic process"/>
    <property type="evidence" value="ECO:0007669"/>
    <property type="project" value="InterPro"/>
</dbReference>
<comment type="caution">
    <text evidence="3">The sequence shown here is derived from an EMBL/GenBank/DDBJ whole genome shotgun (WGS) entry which is preliminary data.</text>
</comment>
<dbReference type="InterPro" id="IPR010502">
    <property type="entry name" value="Carb-bd_dom_fam9"/>
</dbReference>
<proteinExistence type="predicted"/>
<dbReference type="Gene3D" id="3.20.20.80">
    <property type="entry name" value="Glycosidases"/>
    <property type="match status" value="1"/>
</dbReference>
<dbReference type="InterPro" id="IPR017853">
    <property type="entry name" value="GH"/>
</dbReference>